<protein>
    <submittedName>
        <fullName evidence="1">Siphovirus Gp157</fullName>
    </submittedName>
</protein>
<accession>A0A6J5P7S9</accession>
<sequence length="163" mass="17840">MMRINIGNIQQWADEIRTMTDDQETFLDTLDGQTDALDVLDALVIERAKASAAEDAAKAVASMFNDRAKRQAEKQASLSRMMGKVLDAIGETKIQRPIGTISRTKARQSLEVYDEAEIPSQLMRTKITIEPDTAAIKAQLEAGVIVPGAQLKTGEPGITVRIK</sequence>
<organism evidence="1">
    <name type="scientific">uncultured Caudovirales phage</name>
    <dbReference type="NCBI Taxonomy" id="2100421"/>
    <lineage>
        <taxon>Viruses</taxon>
        <taxon>Duplodnaviria</taxon>
        <taxon>Heunggongvirae</taxon>
        <taxon>Uroviricota</taxon>
        <taxon>Caudoviricetes</taxon>
        <taxon>Peduoviridae</taxon>
        <taxon>Maltschvirus</taxon>
        <taxon>Maltschvirus maltsch</taxon>
    </lineage>
</organism>
<proteinExistence type="predicted"/>
<reference evidence="1" key="1">
    <citation type="submission" date="2020-04" db="EMBL/GenBank/DDBJ databases">
        <authorList>
            <person name="Chiriac C."/>
            <person name="Salcher M."/>
            <person name="Ghai R."/>
            <person name="Kavagutti S V."/>
        </authorList>
    </citation>
    <scope>NUCLEOTIDE SEQUENCE</scope>
</reference>
<dbReference type="EMBL" id="LR796789">
    <property type="protein sequence ID" value="CAB4166076.1"/>
    <property type="molecule type" value="Genomic_DNA"/>
</dbReference>
<name>A0A6J5P7S9_9CAUD</name>
<dbReference type="Pfam" id="PF05565">
    <property type="entry name" value="Sipho_Gp157"/>
    <property type="match status" value="1"/>
</dbReference>
<dbReference type="InterPro" id="IPR008840">
    <property type="entry name" value="Sipho_Gp157"/>
</dbReference>
<evidence type="ECO:0000313" key="1">
    <source>
        <dbReference type="EMBL" id="CAB4166076.1"/>
    </source>
</evidence>
<gene>
    <name evidence="1" type="ORF">UFOVP847_9</name>
</gene>